<comment type="caution">
    <text evidence="13">The sequence shown here is derived from an EMBL/GenBank/DDBJ whole genome shotgun (WGS) entry which is preliminary data.</text>
</comment>
<evidence type="ECO:0000256" key="3">
    <source>
        <dbReference type="ARBA" id="ARBA00012239"/>
    </source>
</evidence>
<evidence type="ECO:0000256" key="4">
    <source>
        <dbReference type="ARBA" id="ARBA00022679"/>
    </source>
</evidence>
<sequence>MTPPIYLDYNATTPVDQHVLKEMLPWFTERFGNAASRTHLYGWEAADAVADARQQVAKLIGATEKEIIFTSGATESNNLALKGAYEAAGAERRHIITVVTEHKAVLDACQHLEALGAEITYLTAAPDGLINLRQIEQALRPDTLLVSVMYANNEIGVIQPIADIGALCRANGVFFHTDATQAAGKITVGVEYDCVDLLSLSAHKLYGPKGVGALFVRKGTNLTAQLDGGRHERGLRSGTLNVPGIVGFGKACRLAAATMPTERERLKTLRDQLEKEILETVADVRINGNQEKRLPQTTNLSFEGVDGEALLMAFNRIAVSNGSACTSALVEPSYVLKALGVPDDLAHASVRFSLGRFTTEEEIAETIQHVQEVVARLRA</sequence>
<evidence type="ECO:0000256" key="5">
    <source>
        <dbReference type="ARBA" id="ARBA00022714"/>
    </source>
</evidence>
<evidence type="ECO:0000256" key="11">
    <source>
        <dbReference type="RuleBase" id="RU004504"/>
    </source>
</evidence>
<evidence type="ECO:0000256" key="1">
    <source>
        <dbReference type="ARBA" id="ARBA00001933"/>
    </source>
</evidence>
<dbReference type="InterPro" id="IPR020578">
    <property type="entry name" value="Aminotrans_V_PyrdxlP_BS"/>
</dbReference>
<dbReference type="InterPro" id="IPR016454">
    <property type="entry name" value="Cysteine_dSase"/>
</dbReference>
<dbReference type="SUPFAM" id="SSF53383">
    <property type="entry name" value="PLP-dependent transferases"/>
    <property type="match status" value="1"/>
</dbReference>
<reference evidence="13 14" key="1">
    <citation type="journal article" date="2014" name="Int. J. Syst. Evol. Microbiol.">
        <title>Complete genome sequence of Corynebacterium casei LMG S-19264T (=DSM 44701T), isolated from a smear-ripened cheese.</title>
        <authorList>
            <consortium name="US DOE Joint Genome Institute (JGI-PGF)"/>
            <person name="Walter F."/>
            <person name="Albersmeier A."/>
            <person name="Kalinowski J."/>
            <person name="Ruckert C."/>
        </authorList>
    </citation>
    <scope>NUCLEOTIDE SEQUENCE [LARGE SCALE GENOMIC DNA]</scope>
    <source>
        <strain evidence="13 14">KCTC 12866</strain>
    </source>
</reference>
<evidence type="ECO:0000256" key="9">
    <source>
        <dbReference type="ARBA" id="ARBA00023014"/>
    </source>
</evidence>
<keyword evidence="6" id="KW-0479">Metal-binding</keyword>
<keyword evidence="9" id="KW-0411">Iron-sulfur</keyword>
<dbReference type="RefSeq" id="WP_189562814.1">
    <property type="nucleotide sequence ID" value="NZ_BMXF01000001.1"/>
</dbReference>
<dbReference type="NCBIfam" id="NF002806">
    <property type="entry name" value="PRK02948.1"/>
    <property type="match status" value="1"/>
</dbReference>
<comment type="similarity">
    <text evidence="2">Belongs to the class-V pyridoxal-phosphate-dependent aminotransferase family. NifS/IscS subfamily.</text>
</comment>
<proteinExistence type="inferred from homology"/>
<accession>A0A8J3D1W1</accession>
<dbReference type="InterPro" id="IPR015422">
    <property type="entry name" value="PyrdxlP-dep_Trfase_small"/>
</dbReference>
<comment type="cofactor">
    <cofactor evidence="1 11">
        <name>pyridoxal 5'-phosphate</name>
        <dbReference type="ChEBI" id="CHEBI:597326"/>
    </cofactor>
</comment>
<name>A0A8J3D1W1_9BACT</name>
<dbReference type="Gene3D" id="3.90.1150.10">
    <property type="entry name" value="Aspartate Aminotransferase, domain 1"/>
    <property type="match status" value="1"/>
</dbReference>
<dbReference type="EMBL" id="BMXF01000001">
    <property type="protein sequence ID" value="GHB55181.1"/>
    <property type="molecule type" value="Genomic_DNA"/>
</dbReference>
<organism evidence="13 14">
    <name type="scientific">Persicitalea jodogahamensis</name>
    <dbReference type="NCBI Taxonomy" id="402147"/>
    <lineage>
        <taxon>Bacteria</taxon>
        <taxon>Pseudomonadati</taxon>
        <taxon>Bacteroidota</taxon>
        <taxon>Cytophagia</taxon>
        <taxon>Cytophagales</taxon>
        <taxon>Spirosomataceae</taxon>
        <taxon>Persicitalea</taxon>
    </lineage>
</organism>
<dbReference type="PROSITE" id="PS00595">
    <property type="entry name" value="AA_TRANSFER_CLASS_5"/>
    <property type="match status" value="1"/>
</dbReference>
<keyword evidence="8" id="KW-0408">Iron</keyword>
<dbReference type="InterPro" id="IPR000192">
    <property type="entry name" value="Aminotrans_V_dom"/>
</dbReference>
<protein>
    <recommendedName>
        <fullName evidence="3">cysteine desulfurase</fullName>
        <ecNumber evidence="3">2.8.1.7</ecNumber>
    </recommendedName>
</protein>
<dbReference type="PANTHER" id="PTHR11601:SF34">
    <property type="entry name" value="CYSTEINE DESULFURASE"/>
    <property type="match status" value="1"/>
</dbReference>
<evidence type="ECO:0000313" key="13">
    <source>
        <dbReference type="EMBL" id="GHB55181.1"/>
    </source>
</evidence>
<evidence type="ECO:0000259" key="12">
    <source>
        <dbReference type="Pfam" id="PF00266"/>
    </source>
</evidence>
<evidence type="ECO:0000256" key="7">
    <source>
        <dbReference type="ARBA" id="ARBA00022898"/>
    </source>
</evidence>
<evidence type="ECO:0000256" key="2">
    <source>
        <dbReference type="ARBA" id="ARBA00006490"/>
    </source>
</evidence>
<dbReference type="PIRSF" id="PIRSF005572">
    <property type="entry name" value="NifS"/>
    <property type="match status" value="1"/>
</dbReference>
<keyword evidence="5" id="KW-0001">2Fe-2S</keyword>
<keyword evidence="7" id="KW-0663">Pyridoxal phosphate</keyword>
<dbReference type="Pfam" id="PF00266">
    <property type="entry name" value="Aminotran_5"/>
    <property type="match status" value="1"/>
</dbReference>
<evidence type="ECO:0000256" key="6">
    <source>
        <dbReference type="ARBA" id="ARBA00022723"/>
    </source>
</evidence>
<dbReference type="InterPro" id="IPR015424">
    <property type="entry name" value="PyrdxlP-dep_Trfase"/>
</dbReference>
<gene>
    <name evidence="13" type="primary">iscS</name>
    <name evidence="13" type="ORF">GCM10007390_05450</name>
</gene>
<evidence type="ECO:0000313" key="14">
    <source>
        <dbReference type="Proteomes" id="UP000598271"/>
    </source>
</evidence>
<comment type="catalytic activity">
    <reaction evidence="10">
        <text>(sulfur carrier)-H + L-cysteine = (sulfur carrier)-SH + L-alanine</text>
        <dbReference type="Rhea" id="RHEA:43892"/>
        <dbReference type="Rhea" id="RHEA-COMP:14737"/>
        <dbReference type="Rhea" id="RHEA-COMP:14739"/>
        <dbReference type="ChEBI" id="CHEBI:29917"/>
        <dbReference type="ChEBI" id="CHEBI:35235"/>
        <dbReference type="ChEBI" id="CHEBI:57972"/>
        <dbReference type="ChEBI" id="CHEBI:64428"/>
        <dbReference type="EC" id="2.8.1.7"/>
    </reaction>
</comment>
<keyword evidence="4" id="KW-0808">Transferase</keyword>
<feature type="domain" description="Aminotransferase class V" evidence="12">
    <location>
        <begin position="5"/>
        <end position="363"/>
    </location>
</feature>
<dbReference type="Gene3D" id="3.40.640.10">
    <property type="entry name" value="Type I PLP-dependent aspartate aminotransferase-like (Major domain)"/>
    <property type="match status" value="1"/>
</dbReference>
<dbReference type="AlphaFoldDB" id="A0A8J3D1W1"/>
<dbReference type="GO" id="GO:0051537">
    <property type="term" value="F:2 iron, 2 sulfur cluster binding"/>
    <property type="evidence" value="ECO:0007669"/>
    <property type="project" value="UniProtKB-KW"/>
</dbReference>
<dbReference type="PANTHER" id="PTHR11601">
    <property type="entry name" value="CYSTEINE DESULFURYLASE FAMILY MEMBER"/>
    <property type="match status" value="1"/>
</dbReference>
<dbReference type="GO" id="GO:0046872">
    <property type="term" value="F:metal ion binding"/>
    <property type="evidence" value="ECO:0007669"/>
    <property type="project" value="UniProtKB-KW"/>
</dbReference>
<evidence type="ECO:0000256" key="8">
    <source>
        <dbReference type="ARBA" id="ARBA00023004"/>
    </source>
</evidence>
<keyword evidence="14" id="KW-1185">Reference proteome</keyword>
<dbReference type="Proteomes" id="UP000598271">
    <property type="component" value="Unassembled WGS sequence"/>
</dbReference>
<dbReference type="InterPro" id="IPR015421">
    <property type="entry name" value="PyrdxlP-dep_Trfase_major"/>
</dbReference>
<evidence type="ECO:0000256" key="10">
    <source>
        <dbReference type="ARBA" id="ARBA00050776"/>
    </source>
</evidence>
<dbReference type="FunFam" id="3.40.640.10:FF:000003">
    <property type="entry name" value="Cysteine desulfurase IscS"/>
    <property type="match status" value="1"/>
</dbReference>
<dbReference type="EC" id="2.8.1.7" evidence="3"/>
<dbReference type="GO" id="GO:0031071">
    <property type="term" value="F:cysteine desulfurase activity"/>
    <property type="evidence" value="ECO:0007669"/>
    <property type="project" value="UniProtKB-EC"/>
</dbReference>